<proteinExistence type="predicted"/>
<reference evidence="1 2" key="1">
    <citation type="submission" date="2019-04" db="EMBL/GenBank/DDBJ databases">
        <title>Microbes associate with the intestines of laboratory mice.</title>
        <authorList>
            <person name="Navarre W."/>
            <person name="Wong E."/>
            <person name="Huang K."/>
            <person name="Tropini C."/>
            <person name="Ng K."/>
            <person name="Yu B."/>
        </authorList>
    </citation>
    <scope>NUCLEOTIDE SEQUENCE [LARGE SCALE GENOMIC DNA]</scope>
    <source>
        <strain evidence="1 2">NM22_B1</strain>
    </source>
</reference>
<name>A0A4S2FPA3_9BACT</name>
<dbReference type="RefSeq" id="WP_135951221.1">
    <property type="nucleotide sequence ID" value="NZ_SRYJ01000015.1"/>
</dbReference>
<comment type="caution">
    <text evidence="1">The sequence shown here is derived from an EMBL/GenBank/DDBJ whole genome shotgun (WGS) entry which is preliminary data.</text>
</comment>
<gene>
    <name evidence="1" type="ORF">E5339_08245</name>
</gene>
<evidence type="ECO:0000313" key="2">
    <source>
        <dbReference type="Proteomes" id="UP000310760"/>
    </source>
</evidence>
<accession>A0A4S2FPA3</accession>
<evidence type="ECO:0000313" key="1">
    <source>
        <dbReference type="EMBL" id="TGY70913.1"/>
    </source>
</evidence>
<protein>
    <submittedName>
        <fullName evidence="1">Uncharacterized protein</fullName>
    </submittedName>
</protein>
<dbReference type="AlphaFoldDB" id="A0A4S2FPA3"/>
<organism evidence="1 2">
    <name type="scientific">Phocaeicola sartorii</name>
    <dbReference type="NCBI Taxonomy" id="671267"/>
    <lineage>
        <taxon>Bacteria</taxon>
        <taxon>Pseudomonadati</taxon>
        <taxon>Bacteroidota</taxon>
        <taxon>Bacteroidia</taxon>
        <taxon>Bacteroidales</taxon>
        <taxon>Bacteroidaceae</taxon>
        <taxon>Phocaeicola</taxon>
    </lineage>
</organism>
<dbReference type="EMBL" id="SRYJ01000015">
    <property type="protein sequence ID" value="TGY70913.1"/>
    <property type="molecule type" value="Genomic_DNA"/>
</dbReference>
<dbReference type="Proteomes" id="UP000310760">
    <property type="component" value="Unassembled WGS sequence"/>
</dbReference>
<dbReference type="CDD" id="cd19958">
    <property type="entry name" value="pyocin_knob"/>
    <property type="match status" value="1"/>
</dbReference>
<sequence>MKKTTIQYANFNSTEKSGFYHVIGTTENRPSNVDSKLLDWGILVVYEVYSTQIFIPTNYSSFVFIRTKTPAGFNKWARFEGSLLTI</sequence>